<dbReference type="EMBL" id="AMXF01000028">
    <property type="protein sequence ID" value="ENO97905.1"/>
    <property type="molecule type" value="Genomic_DNA"/>
</dbReference>
<dbReference type="Proteomes" id="UP000013047">
    <property type="component" value="Unassembled WGS sequence"/>
</dbReference>
<dbReference type="RefSeq" id="WP_004358835.1">
    <property type="nucleotide sequence ID" value="NZ_AMXF01000028.1"/>
</dbReference>
<organism evidence="2 3">
    <name type="scientific">Thauera phenylacetica B4P</name>
    <dbReference type="NCBI Taxonomy" id="1234382"/>
    <lineage>
        <taxon>Bacteria</taxon>
        <taxon>Pseudomonadati</taxon>
        <taxon>Pseudomonadota</taxon>
        <taxon>Betaproteobacteria</taxon>
        <taxon>Rhodocyclales</taxon>
        <taxon>Zoogloeaceae</taxon>
        <taxon>Thauera</taxon>
    </lineage>
</organism>
<protein>
    <submittedName>
        <fullName evidence="2">Uncharacterized protein</fullName>
    </submittedName>
</protein>
<name>N6Z234_9RHOO</name>
<keyword evidence="1" id="KW-1133">Transmembrane helix</keyword>
<sequence length="128" mass="14537">MILTASIALNWILFLALFPIAFFWFRRAWRILFRRDFSEVALKGGMPPPNPERYAPYTLAINLIGGGVIVFVILGIVTGSMDFDTWTASAGVTIWMKFFLDFALGRHAHPIVPRRKKVDPTRPSAEQQ</sequence>
<dbReference type="AlphaFoldDB" id="N6Z234"/>
<keyword evidence="1" id="KW-0472">Membrane</keyword>
<evidence type="ECO:0000313" key="3">
    <source>
        <dbReference type="Proteomes" id="UP000013047"/>
    </source>
</evidence>
<keyword evidence="1" id="KW-0812">Transmembrane</keyword>
<dbReference type="OrthoDB" id="5402100at2"/>
<keyword evidence="3" id="KW-1185">Reference proteome</keyword>
<feature type="transmembrane region" description="Helical" evidence="1">
    <location>
        <begin position="59"/>
        <end position="80"/>
    </location>
</feature>
<reference evidence="2 3" key="1">
    <citation type="submission" date="2012-09" db="EMBL/GenBank/DDBJ databases">
        <title>Draft Genome Sequences of 6 Strains from Genus Thauera.</title>
        <authorList>
            <person name="Liu B."/>
            <person name="Shapleigh J.P."/>
            <person name="Frostegard A.H."/>
        </authorList>
    </citation>
    <scope>NUCLEOTIDE SEQUENCE [LARGE SCALE GENOMIC DNA]</scope>
    <source>
        <strain evidence="2 3">B4P</strain>
    </source>
</reference>
<proteinExistence type="predicted"/>
<evidence type="ECO:0000256" key="1">
    <source>
        <dbReference type="SAM" id="Phobius"/>
    </source>
</evidence>
<comment type="caution">
    <text evidence="2">The sequence shown here is derived from an EMBL/GenBank/DDBJ whole genome shotgun (WGS) entry which is preliminary data.</text>
</comment>
<feature type="transmembrane region" description="Helical" evidence="1">
    <location>
        <begin position="6"/>
        <end position="25"/>
    </location>
</feature>
<evidence type="ECO:0000313" key="2">
    <source>
        <dbReference type="EMBL" id="ENO97905.1"/>
    </source>
</evidence>
<accession>N6Z234</accession>
<gene>
    <name evidence="2" type="ORF">C667_06589</name>
</gene>